<reference evidence="1 2" key="1">
    <citation type="journal article" date="2022" name="bioRxiv">
        <title>The genome of the oomycete Peronosclerospora sorghi, a cosmopolitan pathogen of maize and sorghum, is inflated with dispersed pseudogenes.</title>
        <authorList>
            <person name="Fletcher K."/>
            <person name="Martin F."/>
            <person name="Isakeit T."/>
            <person name="Cavanaugh K."/>
            <person name="Magill C."/>
            <person name="Michelmore R."/>
        </authorList>
    </citation>
    <scope>NUCLEOTIDE SEQUENCE [LARGE SCALE GENOMIC DNA]</scope>
    <source>
        <strain evidence="1">P6</strain>
    </source>
</reference>
<proteinExistence type="predicted"/>
<organism evidence="1 2">
    <name type="scientific">Peronosclerospora sorghi</name>
    <dbReference type="NCBI Taxonomy" id="230839"/>
    <lineage>
        <taxon>Eukaryota</taxon>
        <taxon>Sar</taxon>
        <taxon>Stramenopiles</taxon>
        <taxon>Oomycota</taxon>
        <taxon>Peronosporomycetes</taxon>
        <taxon>Peronosporales</taxon>
        <taxon>Peronosporaceae</taxon>
        <taxon>Peronosclerospora</taxon>
    </lineage>
</organism>
<name>A0ACC0WBQ8_9STRA</name>
<gene>
    <name evidence="1" type="ORF">PsorP6_017897</name>
</gene>
<protein>
    <submittedName>
        <fullName evidence="1">Uncharacterized protein</fullName>
    </submittedName>
</protein>
<accession>A0ACC0WBQ8</accession>
<sequence length="204" mass="22551">MKVISTASELQCFLCDNETLLWPPKATTVGVHFQFAGDGEEGDKSVAVAISTSELFEEAVLLLLASLSETLIIPGLTTLLSKASVYKVMYSVHKIAFWLSRFGLQNPKLENCIDLQLLYEITENMTVLNANIPQIANNCFQNSAKNLELTTHSYIARAESADAKNWTKTPLPSKMQLLVAQTAQLYAQCYAENRAKSSDKVNVQ</sequence>
<evidence type="ECO:0000313" key="1">
    <source>
        <dbReference type="EMBL" id="KAI9916255.1"/>
    </source>
</evidence>
<dbReference type="Proteomes" id="UP001163321">
    <property type="component" value="Chromosome 2"/>
</dbReference>
<evidence type="ECO:0000313" key="2">
    <source>
        <dbReference type="Proteomes" id="UP001163321"/>
    </source>
</evidence>
<keyword evidence="2" id="KW-1185">Reference proteome</keyword>
<dbReference type="EMBL" id="CM047581">
    <property type="protein sequence ID" value="KAI9916255.1"/>
    <property type="molecule type" value="Genomic_DNA"/>
</dbReference>
<comment type="caution">
    <text evidence="1">The sequence shown here is derived from an EMBL/GenBank/DDBJ whole genome shotgun (WGS) entry which is preliminary data.</text>
</comment>